<evidence type="ECO:0000256" key="1">
    <source>
        <dbReference type="SAM" id="MobiDB-lite"/>
    </source>
</evidence>
<evidence type="ECO:0000313" key="2">
    <source>
        <dbReference type="EMBL" id="VDN21467.1"/>
    </source>
</evidence>
<evidence type="ECO:0000313" key="3">
    <source>
        <dbReference type="Proteomes" id="UP000281553"/>
    </source>
</evidence>
<keyword evidence="3" id="KW-1185">Reference proteome</keyword>
<proteinExistence type="predicted"/>
<organism evidence="2 3">
    <name type="scientific">Dibothriocephalus latus</name>
    <name type="common">Fish tapeworm</name>
    <name type="synonym">Diphyllobothrium latum</name>
    <dbReference type="NCBI Taxonomy" id="60516"/>
    <lineage>
        <taxon>Eukaryota</taxon>
        <taxon>Metazoa</taxon>
        <taxon>Spiralia</taxon>
        <taxon>Lophotrochozoa</taxon>
        <taxon>Platyhelminthes</taxon>
        <taxon>Cestoda</taxon>
        <taxon>Eucestoda</taxon>
        <taxon>Diphyllobothriidea</taxon>
        <taxon>Diphyllobothriidae</taxon>
        <taxon>Dibothriocephalus</taxon>
    </lineage>
</organism>
<feature type="compositionally biased region" description="Basic and acidic residues" evidence="1">
    <location>
        <begin position="18"/>
        <end position="62"/>
    </location>
</feature>
<name>A0A3P7MD52_DIBLA</name>
<reference evidence="2 3" key="1">
    <citation type="submission" date="2018-11" db="EMBL/GenBank/DDBJ databases">
        <authorList>
            <consortium name="Pathogen Informatics"/>
        </authorList>
    </citation>
    <scope>NUCLEOTIDE SEQUENCE [LARGE SCALE GENOMIC DNA]</scope>
</reference>
<dbReference type="EMBL" id="UYRU01071809">
    <property type="protein sequence ID" value="VDN21467.1"/>
    <property type="molecule type" value="Genomic_DNA"/>
</dbReference>
<sequence length="74" mass="8812">MCVQPRTLAFFPKIKTIEKVSEEDTKAEKRKEYDEKMEEGKEEKEMDDNGKPARAKERRMGNEPEQQEAEDYKE</sequence>
<dbReference type="Proteomes" id="UP000281553">
    <property type="component" value="Unassembled WGS sequence"/>
</dbReference>
<feature type="compositionally biased region" description="Acidic residues" evidence="1">
    <location>
        <begin position="65"/>
        <end position="74"/>
    </location>
</feature>
<protein>
    <submittedName>
        <fullName evidence="2">Uncharacterized protein</fullName>
    </submittedName>
</protein>
<dbReference type="AlphaFoldDB" id="A0A3P7MD52"/>
<gene>
    <name evidence="2" type="ORF">DILT_LOCUS13841</name>
</gene>
<accession>A0A3P7MD52</accession>
<feature type="region of interest" description="Disordered" evidence="1">
    <location>
        <begin position="18"/>
        <end position="74"/>
    </location>
</feature>